<protein>
    <submittedName>
        <fullName evidence="3">Uncharacterized protein</fullName>
    </submittedName>
</protein>
<dbReference type="Proteomes" id="UP000626109">
    <property type="component" value="Unassembled WGS sequence"/>
</dbReference>
<feature type="non-terminal residue" evidence="3">
    <location>
        <position position="282"/>
    </location>
</feature>
<feature type="coiled-coil region" evidence="1">
    <location>
        <begin position="89"/>
        <end position="123"/>
    </location>
</feature>
<reference evidence="3" key="1">
    <citation type="submission" date="2021-02" db="EMBL/GenBank/DDBJ databases">
        <authorList>
            <person name="Dougan E. K."/>
            <person name="Rhodes N."/>
            <person name="Thang M."/>
            <person name="Chan C."/>
        </authorList>
    </citation>
    <scope>NUCLEOTIDE SEQUENCE</scope>
</reference>
<keyword evidence="1" id="KW-0175">Coiled coil</keyword>
<dbReference type="EMBL" id="CAJNNV010009904">
    <property type="protein sequence ID" value="CAE8597933.1"/>
    <property type="molecule type" value="Genomic_DNA"/>
</dbReference>
<feature type="region of interest" description="Disordered" evidence="2">
    <location>
        <begin position="1"/>
        <end position="70"/>
    </location>
</feature>
<evidence type="ECO:0000313" key="3">
    <source>
        <dbReference type="EMBL" id="CAE8597933.1"/>
    </source>
</evidence>
<sequence>SAVVSNSPLEAANGLDLRGHGGYPTAAGHDVGGVSLGSAGTRPRTAPGGAATGSMTPLERESQISYGGGSPVLRKKLFDQNVAEWGSRYQKNKKQLDTISRECQNLRSEAAKQQQELDGKIEHFDQMEARFNNEVMPKFGDAKSREEAARQERHHLQVDLSENRKLKVQLSRDRKILCADFERKHSELGRGAETRDRLEAQLGSFTLQRQQVTSERQRMERELDLVSHNLRRHTELADEAHHETERTCGGIKTSVHHMNPSIRLESSTLSHEAIAMEEKMAK</sequence>
<dbReference type="Proteomes" id="UP000654075">
    <property type="component" value="Unassembled WGS sequence"/>
</dbReference>
<dbReference type="AlphaFoldDB" id="A0A813EBQ3"/>
<evidence type="ECO:0000256" key="1">
    <source>
        <dbReference type="SAM" id="Coils"/>
    </source>
</evidence>
<comment type="caution">
    <text evidence="3">The sequence shown here is derived from an EMBL/GenBank/DDBJ whole genome shotgun (WGS) entry which is preliminary data.</text>
</comment>
<dbReference type="OMA" id="HETERTC"/>
<feature type="coiled-coil region" evidence="1">
    <location>
        <begin position="209"/>
        <end position="236"/>
    </location>
</feature>
<keyword evidence="5" id="KW-1185">Reference proteome</keyword>
<gene>
    <name evidence="3" type="ORF">PGLA1383_LOCUS16353</name>
    <name evidence="4" type="ORF">PGLA2088_LOCUS2512</name>
</gene>
<organism evidence="3 5">
    <name type="scientific">Polarella glacialis</name>
    <name type="common">Dinoflagellate</name>
    <dbReference type="NCBI Taxonomy" id="89957"/>
    <lineage>
        <taxon>Eukaryota</taxon>
        <taxon>Sar</taxon>
        <taxon>Alveolata</taxon>
        <taxon>Dinophyceae</taxon>
        <taxon>Suessiales</taxon>
        <taxon>Suessiaceae</taxon>
        <taxon>Polarella</taxon>
    </lineage>
</organism>
<dbReference type="EMBL" id="CAJNNW010002059">
    <property type="protein sequence ID" value="CAE8642708.1"/>
    <property type="molecule type" value="Genomic_DNA"/>
</dbReference>
<accession>A0A813EBQ3</accession>
<proteinExistence type="predicted"/>
<name>A0A813EBQ3_POLGL</name>
<dbReference type="OrthoDB" id="431136at2759"/>
<evidence type="ECO:0000256" key="2">
    <source>
        <dbReference type="SAM" id="MobiDB-lite"/>
    </source>
</evidence>
<evidence type="ECO:0000313" key="4">
    <source>
        <dbReference type="EMBL" id="CAE8642708.1"/>
    </source>
</evidence>
<evidence type="ECO:0000313" key="5">
    <source>
        <dbReference type="Proteomes" id="UP000654075"/>
    </source>
</evidence>